<dbReference type="InterPro" id="IPR012340">
    <property type="entry name" value="NA-bd_OB-fold"/>
</dbReference>
<sequence>MTTLVNSVQLIGRLGADVEIKTTARGTKVCRIRMATNEYNKNSMGDWNETTHWHTLIVWGKLAEKLEKTGKKGSRLAVKGSLAYREYIDASDIKREVTEIRVNQFMLLDKATETFQNTKTTERADLPF</sequence>
<dbReference type="STRING" id="683125.SAMN05660206_102127"/>
<dbReference type="GO" id="GO:0003697">
    <property type="term" value="F:single-stranded DNA binding"/>
    <property type="evidence" value="ECO:0007669"/>
    <property type="project" value="UniProtKB-UniRule"/>
</dbReference>
<comment type="caution">
    <text evidence="2">Lacks conserved residue(s) required for the propagation of feature annotation.</text>
</comment>
<dbReference type="PIRSF" id="PIRSF002070">
    <property type="entry name" value="SSB"/>
    <property type="match status" value="1"/>
</dbReference>
<evidence type="ECO:0000256" key="3">
    <source>
        <dbReference type="PIRNR" id="PIRNR002070"/>
    </source>
</evidence>
<keyword evidence="1 2" id="KW-0238">DNA-binding</keyword>
<dbReference type="PROSITE" id="PS50935">
    <property type="entry name" value="SSB"/>
    <property type="match status" value="1"/>
</dbReference>
<dbReference type="AlphaFoldDB" id="A0A1I6Q520"/>
<proteinExistence type="inferred from homology"/>
<dbReference type="SUPFAM" id="SSF50249">
    <property type="entry name" value="Nucleic acid-binding proteins"/>
    <property type="match status" value="1"/>
</dbReference>
<dbReference type="Pfam" id="PF00436">
    <property type="entry name" value="SSB"/>
    <property type="match status" value="1"/>
</dbReference>
<name>A0A1I6Q520_9SPHI</name>
<dbReference type="HAMAP" id="MF_00984">
    <property type="entry name" value="SSB"/>
    <property type="match status" value="1"/>
</dbReference>
<dbReference type="GO" id="GO:0009295">
    <property type="term" value="C:nucleoid"/>
    <property type="evidence" value="ECO:0007669"/>
    <property type="project" value="TreeGrafter"/>
</dbReference>
<comment type="subunit">
    <text evidence="2">Homotetramer.</text>
</comment>
<evidence type="ECO:0000256" key="2">
    <source>
        <dbReference type="HAMAP-Rule" id="MF_00984"/>
    </source>
</evidence>
<dbReference type="PANTHER" id="PTHR10302">
    <property type="entry name" value="SINGLE-STRANDED DNA-BINDING PROTEIN"/>
    <property type="match status" value="1"/>
</dbReference>
<dbReference type="Proteomes" id="UP000198785">
    <property type="component" value="Unassembled WGS sequence"/>
</dbReference>
<evidence type="ECO:0000256" key="1">
    <source>
        <dbReference type="ARBA" id="ARBA00023125"/>
    </source>
</evidence>
<dbReference type="GO" id="GO:0006260">
    <property type="term" value="P:DNA replication"/>
    <property type="evidence" value="ECO:0007669"/>
    <property type="project" value="InterPro"/>
</dbReference>
<dbReference type="NCBIfam" id="TIGR00621">
    <property type="entry name" value="ssb"/>
    <property type="match status" value="1"/>
</dbReference>
<organism evidence="4 5">
    <name type="scientific">Sphingobacterium wenxiniae</name>
    <dbReference type="NCBI Taxonomy" id="683125"/>
    <lineage>
        <taxon>Bacteria</taxon>
        <taxon>Pseudomonadati</taxon>
        <taxon>Bacteroidota</taxon>
        <taxon>Sphingobacteriia</taxon>
        <taxon>Sphingobacteriales</taxon>
        <taxon>Sphingobacteriaceae</taxon>
        <taxon>Sphingobacterium</taxon>
    </lineage>
</organism>
<dbReference type="InterPro" id="IPR011344">
    <property type="entry name" value="ssDNA-bd"/>
</dbReference>
<evidence type="ECO:0000313" key="5">
    <source>
        <dbReference type="Proteomes" id="UP000198785"/>
    </source>
</evidence>
<keyword evidence="5" id="KW-1185">Reference proteome</keyword>
<protein>
    <recommendedName>
        <fullName evidence="2 3">Single-stranded DNA-binding protein</fullName>
        <shortName evidence="2">SSB</shortName>
    </recommendedName>
</protein>
<dbReference type="CDD" id="cd04496">
    <property type="entry name" value="SSB_OBF"/>
    <property type="match status" value="1"/>
</dbReference>
<gene>
    <name evidence="4" type="ORF">SAMN05660206_102127</name>
</gene>
<dbReference type="PANTHER" id="PTHR10302:SF0">
    <property type="entry name" value="SINGLE-STRANDED DNA-BINDING PROTEIN, MITOCHONDRIAL"/>
    <property type="match status" value="1"/>
</dbReference>
<accession>A0A1I6Q520</accession>
<dbReference type="EMBL" id="FOZZ01000002">
    <property type="protein sequence ID" value="SFS47566.1"/>
    <property type="molecule type" value="Genomic_DNA"/>
</dbReference>
<dbReference type="Gene3D" id="2.40.50.140">
    <property type="entry name" value="Nucleic acid-binding proteins"/>
    <property type="match status" value="1"/>
</dbReference>
<dbReference type="RefSeq" id="WP_093363689.1">
    <property type="nucleotide sequence ID" value="NZ_FOZZ01000002.1"/>
</dbReference>
<evidence type="ECO:0000313" key="4">
    <source>
        <dbReference type="EMBL" id="SFS47566.1"/>
    </source>
</evidence>
<dbReference type="OrthoDB" id="9809878at2"/>
<dbReference type="InterPro" id="IPR000424">
    <property type="entry name" value="Primosome_PriB/ssb"/>
</dbReference>
<reference evidence="4 5" key="1">
    <citation type="submission" date="2016-10" db="EMBL/GenBank/DDBJ databases">
        <authorList>
            <person name="de Groot N.N."/>
        </authorList>
    </citation>
    <scope>NUCLEOTIDE SEQUENCE [LARGE SCALE GENOMIC DNA]</scope>
    <source>
        <strain evidence="4 5">DSM 22789</strain>
    </source>
</reference>